<comment type="similarity">
    <text evidence="1">Belongs to the archease family.</text>
</comment>
<reference evidence="6 7" key="1">
    <citation type="journal article" date="2020" name="ISME J.">
        <title>Enrichment and physiological characterization of a novel comammox Nitrospira indicates ammonium inhibition of complete nitrification.</title>
        <authorList>
            <person name="Sakoula D."/>
            <person name="Koch H."/>
            <person name="Frank J."/>
            <person name="Jetten M.S.M."/>
            <person name="van Kessel M.A.H.J."/>
            <person name="Lucker S."/>
        </authorList>
    </citation>
    <scope>NUCLEOTIDE SEQUENCE [LARGE SCALE GENOMIC DNA]</scope>
    <source>
        <strain evidence="6">Comreactor17</strain>
    </source>
</reference>
<dbReference type="InterPro" id="IPR023572">
    <property type="entry name" value="Archease_dom"/>
</dbReference>
<gene>
    <name evidence="6" type="ORF">Nkreftii_000240</name>
</gene>
<evidence type="ECO:0000256" key="4">
    <source>
        <dbReference type="ARBA" id="ARBA00022837"/>
    </source>
</evidence>
<evidence type="ECO:0000259" key="5">
    <source>
        <dbReference type="Pfam" id="PF01951"/>
    </source>
</evidence>
<accession>A0A7S8FB04</accession>
<keyword evidence="3" id="KW-0479">Metal-binding</keyword>
<organism evidence="6 7">
    <name type="scientific">Candidatus Nitrospira kreftii</name>
    <dbReference type="NCBI Taxonomy" id="2652173"/>
    <lineage>
        <taxon>Bacteria</taxon>
        <taxon>Pseudomonadati</taxon>
        <taxon>Nitrospirota</taxon>
        <taxon>Nitrospiria</taxon>
        <taxon>Nitrospirales</taxon>
        <taxon>Nitrospiraceae</taxon>
        <taxon>Nitrospira</taxon>
    </lineage>
</organism>
<sequence>MQSPDSTAEPDRTWEHFPHEADIGVRGIGPTKEAAFEQAALALTAVITDLAMVAPVQTVSLTCEAPDEELLLVDWLNALVYEMATRKMLFSRFTVRFNGHSLHATAWGEPIDVARHQPAVEVKGATYTELSVKQDEQGHWIAQCVVDV</sequence>
<dbReference type="Proteomes" id="UP000593737">
    <property type="component" value="Chromosome"/>
</dbReference>
<keyword evidence="4" id="KW-0106">Calcium</keyword>
<dbReference type="GO" id="GO:0046872">
    <property type="term" value="F:metal ion binding"/>
    <property type="evidence" value="ECO:0007669"/>
    <property type="project" value="UniProtKB-KW"/>
</dbReference>
<evidence type="ECO:0000256" key="3">
    <source>
        <dbReference type="ARBA" id="ARBA00022723"/>
    </source>
</evidence>
<dbReference type="InterPro" id="IPR036820">
    <property type="entry name" value="Archease_dom_sf"/>
</dbReference>
<keyword evidence="2" id="KW-0819">tRNA processing</keyword>
<dbReference type="SUPFAM" id="SSF69819">
    <property type="entry name" value="MTH1598-like"/>
    <property type="match status" value="1"/>
</dbReference>
<protein>
    <recommendedName>
        <fullName evidence="5">Archease domain-containing protein</fullName>
    </recommendedName>
</protein>
<evidence type="ECO:0000313" key="6">
    <source>
        <dbReference type="EMBL" id="QPD02466.1"/>
    </source>
</evidence>
<dbReference type="AlphaFoldDB" id="A0A7S8FB04"/>
<dbReference type="GO" id="GO:0008033">
    <property type="term" value="P:tRNA processing"/>
    <property type="evidence" value="ECO:0007669"/>
    <property type="project" value="UniProtKB-KW"/>
</dbReference>
<proteinExistence type="inferred from homology"/>
<dbReference type="InterPro" id="IPR002804">
    <property type="entry name" value="Archease"/>
</dbReference>
<dbReference type="Pfam" id="PF01951">
    <property type="entry name" value="Archease"/>
    <property type="match status" value="1"/>
</dbReference>
<dbReference type="PANTHER" id="PTHR12682:SF11">
    <property type="entry name" value="PROTEIN ARCHEASE"/>
    <property type="match status" value="1"/>
</dbReference>
<dbReference type="PANTHER" id="PTHR12682">
    <property type="entry name" value="ARCHEASE"/>
    <property type="match status" value="1"/>
</dbReference>
<name>A0A7S8FB04_9BACT</name>
<feature type="domain" description="Archease" evidence="5">
    <location>
        <begin position="14"/>
        <end position="148"/>
    </location>
</feature>
<dbReference type="KEGG" id="nkf:Nkreftii_000240"/>
<evidence type="ECO:0000256" key="1">
    <source>
        <dbReference type="ARBA" id="ARBA00007963"/>
    </source>
</evidence>
<evidence type="ECO:0000256" key="2">
    <source>
        <dbReference type="ARBA" id="ARBA00022694"/>
    </source>
</evidence>
<evidence type="ECO:0000313" key="7">
    <source>
        <dbReference type="Proteomes" id="UP000593737"/>
    </source>
</evidence>
<dbReference type="EMBL" id="CP047423">
    <property type="protein sequence ID" value="QPD02466.1"/>
    <property type="molecule type" value="Genomic_DNA"/>
</dbReference>
<dbReference type="Gene3D" id="3.55.10.10">
    <property type="entry name" value="Archease domain"/>
    <property type="match status" value="1"/>
</dbReference>